<organism evidence="2 3">
    <name type="scientific">Thanatephorus cucumeris (strain AG1-IA)</name>
    <name type="common">Rice sheath blight fungus</name>
    <name type="synonym">Rhizoctonia solani</name>
    <dbReference type="NCBI Taxonomy" id="983506"/>
    <lineage>
        <taxon>Eukaryota</taxon>
        <taxon>Fungi</taxon>
        <taxon>Dikarya</taxon>
        <taxon>Basidiomycota</taxon>
        <taxon>Agaricomycotina</taxon>
        <taxon>Agaricomycetes</taxon>
        <taxon>Cantharellales</taxon>
        <taxon>Ceratobasidiaceae</taxon>
        <taxon>Rhizoctonia</taxon>
        <taxon>Rhizoctonia solani AG-1</taxon>
    </lineage>
</organism>
<feature type="region of interest" description="Disordered" evidence="1">
    <location>
        <begin position="20"/>
        <end position="59"/>
    </location>
</feature>
<comment type="caution">
    <text evidence="2">The sequence shown here is derived from an EMBL/GenBank/DDBJ whole genome shotgun (WGS) entry which is preliminary data.</text>
</comment>
<dbReference type="Proteomes" id="UP000011668">
    <property type="component" value="Unassembled WGS sequence"/>
</dbReference>
<dbReference type="HOGENOM" id="CLU_212306_0_0_1"/>
<feature type="compositionally biased region" description="Polar residues" evidence="1">
    <location>
        <begin position="34"/>
        <end position="53"/>
    </location>
</feature>
<evidence type="ECO:0000313" key="3">
    <source>
        <dbReference type="Proteomes" id="UP000011668"/>
    </source>
</evidence>
<evidence type="ECO:0000313" key="2">
    <source>
        <dbReference type="EMBL" id="ELU39734.1"/>
    </source>
</evidence>
<protein>
    <submittedName>
        <fullName evidence="2">Uncharacterized protein</fullName>
    </submittedName>
</protein>
<evidence type="ECO:0000256" key="1">
    <source>
        <dbReference type="SAM" id="MobiDB-lite"/>
    </source>
</evidence>
<sequence>MADFFAVVFSTPADKAVASARSQNSEKTEGYTVATHSQPNEATQTKSSGSNFSMCEIIM</sequence>
<proteinExistence type="predicted"/>
<name>L8WTQ8_THACA</name>
<accession>L8WTQ8</accession>
<dbReference type="EMBL" id="AFRT01001636">
    <property type="protein sequence ID" value="ELU39734.1"/>
    <property type="molecule type" value="Genomic_DNA"/>
</dbReference>
<dbReference type="AlphaFoldDB" id="L8WTQ8"/>
<reference evidence="2 3" key="1">
    <citation type="journal article" date="2013" name="Nat. Commun.">
        <title>The evolution and pathogenic mechanisms of the rice sheath blight pathogen.</title>
        <authorList>
            <person name="Zheng A."/>
            <person name="Lin R."/>
            <person name="Xu L."/>
            <person name="Qin P."/>
            <person name="Tang C."/>
            <person name="Ai P."/>
            <person name="Zhang D."/>
            <person name="Liu Y."/>
            <person name="Sun Z."/>
            <person name="Feng H."/>
            <person name="Wang Y."/>
            <person name="Chen Y."/>
            <person name="Liang X."/>
            <person name="Fu R."/>
            <person name="Li Q."/>
            <person name="Zhang J."/>
            <person name="Yu X."/>
            <person name="Xie Z."/>
            <person name="Ding L."/>
            <person name="Guan P."/>
            <person name="Tang J."/>
            <person name="Liang Y."/>
            <person name="Wang S."/>
            <person name="Deng Q."/>
            <person name="Li S."/>
            <person name="Zhu J."/>
            <person name="Wang L."/>
            <person name="Liu H."/>
            <person name="Li P."/>
        </authorList>
    </citation>
    <scope>NUCLEOTIDE SEQUENCE [LARGE SCALE GENOMIC DNA]</scope>
    <source>
        <strain evidence="3">AG-1 IA</strain>
    </source>
</reference>
<gene>
    <name evidence="2" type="ORF">AG1IA_06234</name>
</gene>
<keyword evidence="3" id="KW-1185">Reference proteome</keyword>
<dbReference type="OrthoDB" id="3225201at2759"/>